<dbReference type="InterPro" id="IPR001082">
    <property type="entry name" value="Pilin"/>
</dbReference>
<evidence type="ECO:0000256" key="3">
    <source>
        <dbReference type="RuleBase" id="RU000389"/>
    </source>
</evidence>
<evidence type="ECO:0000256" key="1">
    <source>
        <dbReference type="ARBA" id="ARBA00005233"/>
    </source>
</evidence>
<feature type="transmembrane region" description="Helical" evidence="4">
    <location>
        <begin position="12"/>
        <end position="31"/>
    </location>
</feature>
<evidence type="ECO:0000313" key="5">
    <source>
        <dbReference type="EMBL" id="MFG6457366.1"/>
    </source>
</evidence>
<evidence type="ECO:0000256" key="4">
    <source>
        <dbReference type="SAM" id="Phobius"/>
    </source>
</evidence>
<comment type="caution">
    <text evidence="5">The sequence shown here is derived from an EMBL/GenBank/DDBJ whole genome shotgun (WGS) entry which is preliminary data.</text>
</comment>
<keyword evidence="3" id="KW-0281">Fimbrium</keyword>
<dbReference type="InterPro" id="IPR012902">
    <property type="entry name" value="N_methyl_site"/>
</dbReference>
<dbReference type="InterPro" id="IPR045584">
    <property type="entry name" value="Pilin-like"/>
</dbReference>
<proteinExistence type="inferred from homology"/>
<organism evidence="5 6">
    <name type="scientific">Pelomonas nitida</name>
    <dbReference type="NCBI Taxonomy" id="3299027"/>
    <lineage>
        <taxon>Bacteria</taxon>
        <taxon>Pseudomonadati</taxon>
        <taxon>Pseudomonadota</taxon>
        <taxon>Betaproteobacteria</taxon>
        <taxon>Burkholderiales</taxon>
        <taxon>Sphaerotilaceae</taxon>
        <taxon>Roseateles</taxon>
    </lineage>
</organism>
<reference evidence="5 6" key="1">
    <citation type="submission" date="2024-09" db="EMBL/GenBank/DDBJ databases">
        <title>Novel species of the genus Pelomonas and Roseateles isolated from streams.</title>
        <authorList>
            <person name="Lu H."/>
        </authorList>
    </citation>
    <scope>NUCLEOTIDE SEQUENCE [LARGE SCALE GENOMIC DNA]</scope>
    <source>
        <strain evidence="5 6">BYS96W</strain>
    </source>
</reference>
<name>A0ABW7G618_9BURK</name>
<dbReference type="Proteomes" id="UP001606305">
    <property type="component" value="Unassembled WGS sequence"/>
</dbReference>
<keyword evidence="4" id="KW-0812">Transmembrane</keyword>
<dbReference type="RefSeq" id="WP_394488221.1">
    <property type="nucleotide sequence ID" value="NZ_JBIGIA010000007.1"/>
</dbReference>
<gene>
    <name evidence="5" type="ORF">ACG00X_11030</name>
</gene>
<evidence type="ECO:0000313" key="6">
    <source>
        <dbReference type="Proteomes" id="UP001606305"/>
    </source>
</evidence>
<sequence>MQLKARAQQGFTLIELMIVVAIIGILAAVAIPQYKNYTIKAKIGNAITAADALKVAVGVCAQEAGGVVTGCTGGSAGIPANVTSGVSKEVAATSVSGGYIKVKLATGIGTDIDNATICFEPSPTDNAIAWNAGTTITTAQNATAVDAITKNNKGTMTTACSALQ</sequence>
<keyword evidence="6" id="KW-1185">Reference proteome</keyword>
<dbReference type="Gene3D" id="3.30.700.10">
    <property type="entry name" value="Glycoprotein, Type 4 Pilin"/>
    <property type="match status" value="1"/>
</dbReference>
<protein>
    <submittedName>
        <fullName evidence="5">Prepilin-type N-terminal cleavage/methylation domain-containing protein</fullName>
    </submittedName>
</protein>
<evidence type="ECO:0000256" key="2">
    <source>
        <dbReference type="ARBA" id="ARBA00022481"/>
    </source>
</evidence>
<dbReference type="SUPFAM" id="SSF54523">
    <property type="entry name" value="Pili subunits"/>
    <property type="match status" value="1"/>
</dbReference>
<dbReference type="PROSITE" id="PS00409">
    <property type="entry name" value="PROKAR_NTER_METHYL"/>
    <property type="match status" value="1"/>
</dbReference>
<dbReference type="NCBIfam" id="TIGR02532">
    <property type="entry name" value="IV_pilin_GFxxxE"/>
    <property type="match status" value="1"/>
</dbReference>
<dbReference type="Pfam" id="PF07963">
    <property type="entry name" value="N_methyl"/>
    <property type="match status" value="1"/>
</dbReference>
<keyword evidence="4" id="KW-0472">Membrane</keyword>
<keyword evidence="4" id="KW-1133">Transmembrane helix</keyword>
<dbReference type="PANTHER" id="PTHR30093">
    <property type="entry name" value="GENERAL SECRETION PATHWAY PROTEIN G"/>
    <property type="match status" value="1"/>
</dbReference>
<dbReference type="PANTHER" id="PTHR30093:SF34">
    <property type="entry name" value="PREPILIN PEPTIDASE-DEPENDENT PROTEIN D"/>
    <property type="match status" value="1"/>
</dbReference>
<dbReference type="Pfam" id="PF00114">
    <property type="entry name" value="Pilin"/>
    <property type="match status" value="1"/>
</dbReference>
<dbReference type="EMBL" id="JBIGIA010000007">
    <property type="protein sequence ID" value="MFG6457366.1"/>
    <property type="molecule type" value="Genomic_DNA"/>
</dbReference>
<comment type="similarity">
    <text evidence="1 3">Belongs to the N-Me-Phe pilin family.</text>
</comment>
<accession>A0ABW7G618</accession>
<keyword evidence="2" id="KW-0488">Methylation</keyword>